<dbReference type="InterPro" id="IPR050494">
    <property type="entry name" value="Ser_Thr_dual-spec_kinase"/>
</dbReference>
<accession>A0A1J4KGH4</accession>
<keyword evidence="9" id="KW-1185">Reference proteome</keyword>
<comment type="caution">
    <text evidence="8">The sequence shown here is derived from an EMBL/GenBank/DDBJ whole genome shotgun (WGS) entry which is preliminary data.</text>
</comment>
<dbReference type="PANTHER" id="PTHR24058">
    <property type="entry name" value="DUAL SPECIFICITY PROTEIN KINASE"/>
    <property type="match status" value="1"/>
</dbReference>
<dbReference type="GO" id="GO:0004674">
    <property type="term" value="F:protein serine/threonine kinase activity"/>
    <property type="evidence" value="ECO:0007669"/>
    <property type="project" value="UniProtKB-KW"/>
</dbReference>
<dbReference type="RefSeq" id="XP_068363639.1">
    <property type="nucleotide sequence ID" value="XM_068501246.1"/>
</dbReference>
<evidence type="ECO:0000256" key="4">
    <source>
        <dbReference type="ARBA" id="ARBA00022777"/>
    </source>
</evidence>
<dbReference type="Gene3D" id="1.10.510.10">
    <property type="entry name" value="Transferase(Phosphotransferase) domain 1"/>
    <property type="match status" value="1"/>
</dbReference>
<keyword evidence="2" id="KW-0808">Transferase</keyword>
<dbReference type="VEuPathDB" id="TrichDB:TRFO_20172"/>
<dbReference type="Proteomes" id="UP000179807">
    <property type="component" value="Unassembled WGS sequence"/>
</dbReference>
<dbReference type="GeneID" id="94835950"/>
<dbReference type="SMART" id="SM00220">
    <property type="entry name" value="S_TKc"/>
    <property type="match status" value="1"/>
</dbReference>
<dbReference type="GO" id="GO:0005524">
    <property type="term" value="F:ATP binding"/>
    <property type="evidence" value="ECO:0007669"/>
    <property type="project" value="UniProtKB-UniRule"/>
</dbReference>
<evidence type="ECO:0000256" key="3">
    <source>
        <dbReference type="ARBA" id="ARBA00022741"/>
    </source>
</evidence>
<dbReference type="OrthoDB" id="437530at2759"/>
<dbReference type="InterPro" id="IPR011009">
    <property type="entry name" value="Kinase-like_dom_sf"/>
</dbReference>
<dbReference type="SUPFAM" id="SSF56112">
    <property type="entry name" value="Protein kinase-like (PK-like)"/>
    <property type="match status" value="1"/>
</dbReference>
<evidence type="ECO:0000313" key="8">
    <source>
        <dbReference type="EMBL" id="OHT10503.1"/>
    </source>
</evidence>
<keyword evidence="4 8" id="KW-0418">Kinase</keyword>
<dbReference type="InterPro" id="IPR000719">
    <property type="entry name" value="Prot_kinase_dom"/>
</dbReference>
<dbReference type="Gene3D" id="3.30.200.20">
    <property type="entry name" value="Phosphorylase Kinase, domain 1"/>
    <property type="match status" value="1"/>
</dbReference>
<dbReference type="AlphaFoldDB" id="A0A1J4KGH4"/>
<proteinExistence type="predicted"/>
<keyword evidence="1" id="KW-0723">Serine/threonine-protein kinase</keyword>
<dbReference type="EMBL" id="MLAK01000609">
    <property type="protein sequence ID" value="OHT10503.1"/>
    <property type="molecule type" value="Genomic_DNA"/>
</dbReference>
<sequence length="460" mass="52143">MSLAIDCATMYIKNFYHTVAPDKFPQPILQPGRPLSCETEGSITFLINQIITDSSGQAYRIIDLIGSGSYGSVFKCQLISNPEIFLAIKVIKNQPQYMQSGLNEVSMLSQVSQLRNHPGLDFILLPITTFELNGHMCIVSPLLQHSLFEGIYNNQSLSSLLDSIRNIMRNLLLALDAVHSCGIIHGDVKTDNILKINDTSDDICLIDFGSASNTNRVGKYFQSRFYRSPEVILSLPYTTQIDMWSAGCVAAELFLDFAPFSCDNEYDLIHTIVALIGQIPDDFVASSPKWQHFYNYTPMGFNLKSNAIRVVLDRHLNKSIFIERGPMNLAQLVMTRFEPQSREEYESVVVFSSFLHGLLSIDPNSRMTARQALMHPFINTSSPLNFNINTQPIIHPINNFSIQQQQQFQFQQQQQLMQMQMQIQQQQHMQINAPILPPNIPSMPFLSPINSRCPSFIEMF</sequence>
<evidence type="ECO:0000256" key="2">
    <source>
        <dbReference type="ARBA" id="ARBA00022679"/>
    </source>
</evidence>
<evidence type="ECO:0000256" key="1">
    <source>
        <dbReference type="ARBA" id="ARBA00022527"/>
    </source>
</evidence>
<gene>
    <name evidence="8" type="ORF">TRFO_20172</name>
</gene>
<dbReference type="PROSITE" id="PS00107">
    <property type="entry name" value="PROTEIN_KINASE_ATP"/>
    <property type="match status" value="1"/>
</dbReference>
<dbReference type="GO" id="GO:0004713">
    <property type="term" value="F:protein tyrosine kinase activity"/>
    <property type="evidence" value="ECO:0007669"/>
    <property type="project" value="TreeGrafter"/>
</dbReference>
<evidence type="ECO:0000259" key="7">
    <source>
        <dbReference type="PROSITE" id="PS50011"/>
    </source>
</evidence>
<evidence type="ECO:0000256" key="6">
    <source>
        <dbReference type="PROSITE-ProRule" id="PRU10141"/>
    </source>
</evidence>
<reference evidence="8" key="1">
    <citation type="submission" date="2016-10" db="EMBL/GenBank/DDBJ databases">
        <authorList>
            <person name="Benchimol M."/>
            <person name="Almeida L.G."/>
            <person name="Vasconcelos A.T."/>
            <person name="Perreira-Neves A."/>
            <person name="Rosa I.A."/>
            <person name="Tasca T."/>
            <person name="Bogo M.R."/>
            <person name="de Souza W."/>
        </authorList>
    </citation>
    <scope>NUCLEOTIDE SEQUENCE [LARGE SCALE GENOMIC DNA]</scope>
    <source>
        <strain evidence="8">K</strain>
    </source>
</reference>
<organism evidence="8 9">
    <name type="scientific">Tritrichomonas foetus</name>
    <dbReference type="NCBI Taxonomy" id="1144522"/>
    <lineage>
        <taxon>Eukaryota</taxon>
        <taxon>Metamonada</taxon>
        <taxon>Parabasalia</taxon>
        <taxon>Tritrichomonadida</taxon>
        <taxon>Tritrichomonadidae</taxon>
        <taxon>Tritrichomonas</taxon>
    </lineage>
</organism>
<dbReference type="InterPro" id="IPR017441">
    <property type="entry name" value="Protein_kinase_ATP_BS"/>
</dbReference>
<feature type="binding site" evidence="6">
    <location>
        <position position="89"/>
    </location>
    <ligand>
        <name>ATP</name>
        <dbReference type="ChEBI" id="CHEBI:30616"/>
    </ligand>
</feature>
<evidence type="ECO:0000256" key="5">
    <source>
        <dbReference type="ARBA" id="ARBA00022840"/>
    </source>
</evidence>
<dbReference type="Pfam" id="PF00069">
    <property type="entry name" value="Pkinase"/>
    <property type="match status" value="1"/>
</dbReference>
<dbReference type="GO" id="GO:0005737">
    <property type="term" value="C:cytoplasm"/>
    <property type="evidence" value="ECO:0007669"/>
    <property type="project" value="TreeGrafter"/>
</dbReference>
<name>A0A1J4KGH4_9EUKA</name>
<evidence type="ECO:0000313" key="9">
    <source>
        <dbReference type="Proteomes" id="UP000179807"/>
    </source>
</evidence>
<feature type="domain" description="Protein kinase" evidence="7">
    <location>
        <begin position="59"/>
        <end position="378"/>
    </location>
</feature>
<keyword evidence="5 6" id="KW-0067">ATP-binding</keyword>
<keyword evidence="3 6" id="KW-0547">Nucleotide-binding</keyword>
<dbReference type="PROSITE" id="PS50011">
    <property type="entry name" value="PROTEIN_KINASE_DOM"/>
    <property type="match status" value="1"/>
</dbReference>
<dbReference type="PANTHER" id="PTHR24058:SF17">
    <property type="entry name" value="HOMEODOMAIN INTERACTING PROTEIN KINASE, ISOFORM D"/>
    <property type="match status" value="1"/>
</dbReference>
<protein>
    <submittedName>
        <fullName evidence="8">CMGC family protein kinase</fullName>
    </submittedName>
</protein>